<dbReference type="InterPro" id="IPR027816">
    <property type="entry name" value="MAJIN"/>
</dbReference>
<dbReference type="PANTHER" id="PTHR35824">
    <property type="entry name" value="MEMBRANE-ANCHORED JUNCTION PROTEIN MAJIN"/>
    <property type="match status" value="1"/>
</dbReference>
<organism evidence="2 3">
    <name type="scientific">Monopterus albus</name>
    <name type="common">Swamp eel</name>
    <dbReference type="NCBI Taxonomy" id="43700"/>
    <lineage>
        <taxon>Eukaryota</taxon>
        <taxon>Metazoa</taxon>
        <taxon>Chordata</taxon>
        <taxon>Craniata</taxon>
        <taxon>Vertebrata</taxon>
        <taxon>Euteleostomi</taxon>
        <taxon>Actinopterygii</taxon>
        <taxon>Neopterygii</taxon>
        <taxon>Teleostei</taxon>
        <taxon>Neoteleostei</taxon>
        <taxon>Acanthomorphata</taxon>
        <taxon>Anabantaria</taxon>
        <taxon>Synbranchiformes</taxon>
        <taxon>Synbranchidae</taxon>
        <taxon>Monopterus</taxon>
    </lineage>
</organism>
<evidence type="ECO:0000313" key="3">
    <source>
        <dbReference type="Proteomes" id="UP000261600"/>
    </source>
</evidence>
<dbReference type="GO" id="GO:0003677">
    <property type="term" value="F:DNA binding"/>
    <property type="evidence" value="ECO:0007669"/>
    <property type="project" value="InterPro"/>
</dbReference>
<feature type="compositionally biased region" description="Acidic residues" evidence="1">
    <location>
        <begin position="249"/>
        <end position="264"/>
    </location>
</feature>
<dbReference type="GO" id="GO:0070197">
    <property type="term" value="P:meiotic attachment of telomere to nuclear envelope"/>
    <property type="evidence" value="ECO:0007669"/>
    <property type="project" value="TreeGrafter"/>
</dbReference>
<evidence type="ECO:0000256" key="1">
    <source>
        <dbReference type="SAM" id="MobiDB-lite"/>
    </source>
</evidence>
<reference evidence="2" key="1">
    <citation type="submission" date="2025-08" db="UniProtKB">
        <authorList>
            <consortium name="Ensembl"/>
        </authorList>
    </citation>
    <scope>IDENTIFICATION</scope>
</reference>
<dbReference type="GO" id="GO:0005637">
    <property type="term" value="C:nuclear inner membrane"/>
    <property type="evidence" value="ECO:0007669"/>
    <property type="project" value="TreeGrafter"/>
</dbReference>
<feature type="region of interest" description="Disordered" evidence="1">
    <location>
        <begin position="146"/>
        <end position="174"/>
    </location>
</feature>
<accession>A0A3Q3KCR4</accession>
<protein>
    <submittedName>
        <fullName evidence="2">Uncharacterized protein</fullName>
    </submittedName>
</protein>
<name>A0A3Q3KCR4_MONAL</name>
<proteinExistence type="predicted"/>
<feature type="compositionally biased region" description="Basic and acidic residues" evidence="1">
    <location>
        <begin position="146"/>
        <end position="155"/>
    </location>
</feature>
<evidence type="ECO:0000313" key="2">
    <source>
        <dbReference type="Ensembl" id="ENSMALP00000027186.1"/>
    </source>
</evidence>
<dbReference type="Pfam" id="PF15077">
    <property type="entry name" value="MAJIN"/>
    <property type="match status" value="1"/>
</dbReference>
<feature type="region of interest" description="Disordered" evidence="1">
    <location>
        <begin position="196"/>
        <end position="269"/>
    </location>
</feature>
<sequence>MFGLNSQSLLKNVLHQQTAVTDGFRVIQFNHFHCIKKVTQSETATNVYMCCEHMIMCIIYFISGEELMGGNCYDQELEDIIRTVLGNLNSLQPFTSTHFNVFPYRRRWEGVSEVMCRHGETKLRAYPFILILYVEKNTQNGKQAKEKLNPDKEVSQHLPCVSEPQSKRCKRDSPLEEAKLKDLIKDLVDEIKMTVGQLHMDKPHSEREVLEDPGHADKKRIHRFNKPNLHSGVRDSESPGKVHPGTTWDGEEEEEGGEEGEDVDSAPGIPVRPGILTRLASHIFPFSLFFRDH</sequence>
<dbReference type="Ensembl" id="ENSMALT00000027688.1">
    <property type="protein sequence ID" value="ENSMALP00000027186.1"/>
    <property type="gene ID" value="ENSMALG00000018875.1"/>
</dbReference>
<dbReference type="PANTHER" id="PTHR35824:SF1">
    <property type="entry name" value="MEMBRANE-ANCHORED JUNCTION PROTEIN"/>
    <property type="match status" value="1"/>
</dbReference>
<dbReference type="Proteomes" id="UP000261600">
    <property type="component" value="Unplaced"/>
</dbReference>
<keyword evidence="3" id="KW-1185">Reference proteome</keyword>
<dbReference type="AlphaFoldDB" id="A0A3Q3KCR4"/>
<dbReference type="STRING" id="43700.ENSMALP00000027186"/>
<feature type="compositionally biased region" description="Basic and acidic residues" evidence="1">
    <location>
        <begin position="199"/>
        <end position="216"/>
    </location>
</feature>
<dbReference type="GO" id="GO:0007129">
    <property type="term" value="P:homologous chromosome pairing at meiosis"/>
    <property type="evidence" value="ECO:0007669"/>
    <property type="project" value="TreeGrafter"/>
</dbReference>
<reference evidence="2" key="2">
    <citation type="submission" date="2025-09" db="UniProtKB">
        <authorList>
            <consortium name="Ensembl"/>
        </authorList>
    </citation>
    <scope>IDENTIFICATION</scope>
</reference>